<accession>A0A0K1ENV8</accession>
<sequence length="120" mass="13300">MNEQPQRIDIHGAVPIPVGHDVEVWYLRAARGGLYADVEGPMVRQLSTGILYGPSWAYRDEGGVIYESAPPDLQLHGKVKITSNWTGRVVHCRIVTTGSKRVGEITTLLVQRHTAAPPYR</sequence>
<evidence type="ECO:0000313" key="2">
    <source>
        <dbReference type="Proteomes" id="UP000067626"/>
    </source>
</evidence>
<keyword evidence="2" id="KW-1185">Reference proteome</keyword>
<dbReference type="AlphaFoldDB" id="A0A0K1ENV8"/>
<reference evidence="1 2" key="1">
    <citation type="submission" date="2015-07" db="EMBL/GenBank/DDBJ databases">
        <title>Genome analysis of myxobacterium Chondromyces crocatus Cm c5 reveals a high potential for natural compound synthesis and the genetic basis for the loss of fruiting body formation.</title>
        <authorList>
            <person name="Zaburannyi N."/>
            <person name="Bunk B."/>
            <person name="Maier J."/>
            <person name="Overmann J."/>
            <person name="Mueller R."/>
        </authorList>
    </citation>
    <scope>NUCLEOTIDE SEQUENCE [LARGE SCALE GENOMIC DNA]</scope>
    <source>
        <strain evidence="1 2">Cm c5</strain>
    </source>
</reference>
<name>A0A0K1ENV8_CHOCO</name>
<dbReference type="EMBL" id="CP012159">
    <property type="protein sequence ID" value="AKT42509.1"/>
    <property type="molecule type" value="Genomic_DNA"/>
</dbReference>
<protein>
    <submittedName>
        <fullName evidence="1">Uncharacterized protein</fullName>
    </submittedName>
</protein>
<dbReference type="KEGG" id="ccro:CMC5_067350"/>
<dbReference type="Proteomes" id="UP000067626">
    <property type="component" value="Chromosome"/>
</dbReference>
<organism evidence="1 2">
    <name type="scientific">Chondromyces crocatus</name>
    <dbReference type="NCBI Taxonomy" id="52"/>
    <lineage>
        <taxon>Bacteria</taxon>
        <taxon>Pseudomonadati</taxon>
        <taxon>Myxococcota</taxon>
        <taxon>Polyangia</taxon>
        <taxon>Polyangiales</taxon>
        <taxon>Polyangiaceae</taxon>
        <taxon>Chondromyces</taxon>
    </lineage>
</organism>
<dbReference type="OrthoDB" id="5525436at2"/>
<dbReference type="RefSeq" id="WP_156339041.1">
    <property type="nucleotide sequence ID" value="NZ_CP012159.1"/>
</dbReference>
<gene>
    <name evidence="1" type="ORF">CMC5_067350</name>
</gene>
<proteinExistence type="predicted"/>
<evidence type="ECO:0000313" key="1">
    <source>
        <dbReference type="EMBL" id="AKT42509.1"/>
    </source>
</evidence>